<organism evidence="7 8">
    <name type="scientific">Galendromus occidentalis</name>
    <name type="common">western predatory mite</name>
    <dbReference type="NCBI Taxonomy" id="34638"/>
    <lineage>
        <taxon>Eukaryota</taxon>
        <taxon>Metazoa</taxon>
        <taxon>Ecdysozoa</taxon>
        <taxon>Arthropoda</taxon>
        <taxon>Chelicerata</taxon>
        <taxon>Arachnida</taxon>
        <taxon>Acari</taxon>
        <taxon>Parasitiformes</taxon>
        <taxon>Mesostigmata</taxon>
        <taxon>Gamasina</taxon>
        <taxon>Phytoseioidea</taxon>
        <taxon>Phytoseiidae</taxon>
        <taxon>Typhlodrominae</taxon>
        <taxon>Galendromus</taxon>
    </lineage>
</organism>
<evidence type="ECO:0000256" key="1">
    <source>
        <dbReference type="ARBA" id="ARBA00022723"/>
    </source>
</evidence>
<dbReference type="InterPro" id="IPR003656">
    <property type="entry name" value="Znf_BED"/>
</dbReference>
<feature type="region of interest" description="Disordered" evidence="5">
    <location>
        <begin position="83"/>
        <end position="146"/>
    </location>
</feature>
<name>A0AAJ7P9P9_9ACAR</name>
<dbReference type="KEGG" id="goe:100908082"/>
<evidence type="ECO:0000313" key="7">
    <source>
        <dbReference type="Proteomes" id="UP000694867"/>
    </source>
</evidence>
<evidence type="ECO:0000313" key="8">
    <source>
        <dbReference type="RefSeq" id="XP_018495074.1"/>
    </source>
</evidence>
<dbReference type="RefSeq" id="XP_018495074.1">
    <property type="nucleotide sequence ID" value="XM_018639558.1"/>
</dbReference>
<dbReference type="SMART" id="SM00614">
    <property type="entry name" value="ZnF_BED"/>
    <property type="match status" value="1"/>
</dbReference>
<dbReference type="PROSITE" id="PS50808">
    <property type="entry name" value="ZF_BED"/>
    <property type="match status" value="1"/>
</dbReference>
<dbReference type="InterPro" id="IPR036236">
    <property type="entry name" value="Znf_C2H2_sf"/>
</dbReference>
<feature type="domain" description="BED-type" evidence="6">
    <location>
        <begin position="42"/>
        <end position="93"/>
    </location>
</feature>
<evidence type="ECO:0000256" key="2">
    <source>
        <dbReference type="ARBA" id="ARBA00022771"/>
    </source>
</evidence>
<dbReference type="Pfam" id="PF02892">
    <property type="entry name" value="zf-BED"/>
    <property type="match status" value="1"/>
</dbReference>
<dbReference type="AlphaFoldDB" id="A0AAJ7P9P9"/>
<dbReference type="GeneID" id="100908082"/>
<dbReference type="GO" id="GO:0008270">
    <property type="term" value="F:zinc ion binding"/>
    <property type="evidence" value="ECO:0007669"/>
    <property type="project" value="UniProtKB-KW"/>
</dbReference>
<keyword evidence="1" id="KW-0479">Metal-binding</keyword>
<keyword evidence="7" id="KW-1185">Reference proteome</keyword>
<evidence type="ECO:0000259" key="6">
    <source>
        <dbReference type="PROSITE" id="PS50808"/>
    </source>
</evidence>
<gene>
    <name evidence="8" type="primary">LOC100908082</name>
</gene>
<accession>A0AAJ7P9P9</accession>
<dbReference type="Proteomes" id="UP000694867">
    <property type="component" value="Unplaced"/>
</dbReference>
<protein>
    <submittedName>
        <fullName evidence="8">Uncharacterized protein LOC100908082</fullName>
    </submittedName>
</protein>
<feature type="compositionally biased region" description="Low complexity" evidence="5">
    <location>
        <begin position="107"/>
        <end position="123"/>
    </location>
</feature>
<evidence type="ECO:0000256" key="4">
    <source>
        <dbReference type="PROSITE-ProRule" id="PRU00027"/>
    </source>
</evidence>
<keyword evidence="3" id="KW-0862">Zinc</keyword>
<keyword evidence="2 4" id="KW-0863">Zinc-finger</keyword>
<evidence type="ECO:0000256" key="3">
    <source>
        <dbReference type="ARBA" id="ARBA00022833"/>
    </source>
</evidence>
<dbReference type="GO" id="GO:0003677">
    <property type="term" value="F:DNA binding"/>
    <property type="evidence" value="ECO:0007669"/>
    <property type="project" value="InterPro"/>
</dbReference>
<evidence type="ECO:0000256" key="5">
    <source>
        <dbReference type="SAM" id="MobiDB-lite"/>
    </source>
</evidence>
<dbReference type="SUPFAM" id="SSF57667">
    <property type="entry name" value="beta-beta-alpha zinc fingers"/>
    <property type="match status" value="1"/>
</dbReference>
<sequence>MERNQMITLARAGEILDLNTRPKASVFPEMDNGKEEFRVVTNSKSWVWLWFKRSVSQAKAQCNVCFDILKKDRTTSSLIKHLKTKHGVSKTTVPPSPSTSDALTAPSISDGPSTPQSSSSDPTLGIEEEEQPPAPSKQPPAKKRKQMHLDSFLNKNNSVRKDALRLICESNISMNQIATSGTLRRLFSQVYPSDPPLPKSGTTLTSYLHEDAKIVTDKLRVDLRAILARGNGFVFTIMRLPSSFPYCTIEAILGRSCIAPLGLIRVEDRATGEYLKDRISARLEGVGLSPSDFAVAATDGARNVLRAVDLLGVKQQKCYAHGLDLVVKKVIYGKDSLAFNIGILATPSDQDGPETDEERIAEAEENSENDVENEIASGPGAPVVLGEAVERLRKIARDFRKKPNLMDEIRKERSNIDPCG</sequence>
<reference evidence="8" key="1">
    <citation type="submission" date="2025-08" db="UniProtKB">
        <authorList>
            <consortium name="RefSeq"/>
        </authorList>
    </citation>
    <scope>IDENTIFICATION</scope>
</reference>
<proteinExistence type="predicted"/>